<dbReference type="EMBL" id="JACNJD010000207">
    <property type="protein sequence ID" value="MBC8177408.1"/>
    <property type="molecule type" value="Genomic_DNA"/>
</dbReference>
<organism evidence="1 2">
    <name type="scientific">Candidatus Desulfacyla euxinica</name>
    <dbReference type="NCBI Taxonomy" id="2841693"/>
    <lineage>
        <taxon>Bacteria</taxon>
        <taxon>Deltaproteobacteria</taxon>
        <taxon>Candidatus Desulfacyla</taxon>
    </lineage>
</organism>
<dbReference type="AlphaFoldDB" id="A0A8J6N0G4"/>
<accession>A0A8J6N0G4</accession>
<evidence type="ECO:0000313" key="2">
    <source>
        <dbReference type="Proteomes" id="UP000650524"/>
    </source>
</evidence>
<gene>
    <name evidence="1" type="ORF">H8E19_08375</name>
</gene>
<reference evidence="1 2" key="1">
    <citation type="submission" date="2020-08" db="EMBL/GenBank/DDBJ databases">
        <title>Bridging the membrane lipid divide: bacteria of the FCB group superphylum have the potential to synthesize archaeal ether lipids.</title>
        <authorList>
            <person name="Villanueva L."/>
            <person name="Von Meijenfeldt F.A.B."/>
            <person name="Westbye A.B."/>
            <person name="Yadav S."/>
            <person name="Hopmans E.C."/>
            <person name="Dutilh B.E."/>
            <person name="Sinninghe Damste J.S."/>
        </authorList>
    </citation>
    <scope>NUCLEOTIDE SEQUENCE [LARGE SCALE GENOMIC DNA]</scope>
    <source>
        <strain evidence="1">NIOZ-UU27</strain>
    </source>
</reference>
<protein>
    <submittedName>
        <fullName evidence="1">Uncharacterized protein</fullName>
    </submittedName>
</protein>
<comment type="caution">
    <text evidence="1">The sequence shown here is derived from an EMBL/GenBank/DDBJ whole genome shotgun (WGS) entry which is preliminary data.</text>
</comment>
<proteinExistence type="predicted"/>
<name>A0A8J6N0G4_9DELT</name>
<dbReference type="Proteomes" id="UP000650524">
    <property type="component" value="Unassembled WGS sequence"/>
</dbReference>
<evidence type="ECO:0000313" key="1">
    <source>
        <dbReference type="EMBL" id="MBC8177408.1"/>
    </source>
</evidence>
<sequence>MYCVLYGAHSQLVKLFFEISDEVFGDAAEELVALVTDPETPEKVRLEAGEAILDRLAQADMLGEINPDYGGEQVTFEQILKMTKRSMDVIERIPEGYKR</sequence>